<dbReference type="PANTHER" id="PTHR32309:SF13">
    <property type="entry name" value="FERRIC ENTEROBACTIN TRANSPORT PROTEIN FEPE"/>
    <property type="match status" value="1"/>
</dbReference>
<evidence type="ECO:0000256" key="2">
    <source>
        <dbReference type="SAM" id="Phobius"/>
    </source>
</evidence>
<dbReference type="AlphaFoldDB" id="A0AA48LZ39"/>
<protein>
    <submittedName>
        <fullName evidence="4">Tyrosine-protein kinase Etk/Wzc</fullName>
    </submittedName>
</protein>
<accession>A0AA48LZ39</accession>
<keyword evidence="4" id="KW-0418">Kinase</keyword>
<gene>
    <name evidence="4" type="primary">etk-wzc</name>
    <name evidence="4" type="ORF">AMST5_01895</name>
</gene>
<dbReference type="Gene3D" id="3.40.50.300">
    <property type="entry name" value="P-loop containing nucleotide triphosphate hydrolases"/>
    <property type="match status" value="1"/>
</dbReference>
<proteinExistence type="predicted"/>
<name>A0AA48LZ39_9ZZZZ</name>
<reference evidence="4" key="1">
    <citation type="submission" date="2023-07" db="EMBL/GenBank/DDBJ databases">
        <authorList>
            <person name="Pelsma A.J. K."/>
        </authorList>
    </citation>
    <scope>NUCLEOTIDE SEQUENCE</scope>
</reference>
<keyword evidence="2" id="KW-0472">Membrane</keyword>
<keyword evidence="2" id="KW-1133">Transmembrane helix</keyword>
<evidence type="ECO:0000313" key="4">
    <source>
        <dbReference type="EMBL" id="CAJ0866814.1"/>
    </source>
</evidence>
<dbReference type="InterPro" id="IPR032807">
    <property type="entry name" value="GNVR"/>
</dbReference>
<dbReference type="EMBL" id="OY288114">
    <property type="protein sequence ID" value="CAJ0866814.1"/>
    <property type="molecule type" value="Genomic_DNA"/>
</dbReference>
<dbReference type="PANTHER" id="PTHR32309">
    <property type="entry name" value="TYROSINE-PROTEIN KINASE"/>
    <property type="match status" value="1"/>
</dbReference>
<evidence type="ECO:0000256" key="1">
    <source>
        <dbReference type="SAM" id="Coils"/>
    </source>
</evidence>
<keyword evidence="2" id="KW-0812">Transmembrane</keyword>
<evidence type="ECO:0000259" key="3">
    <source>
        <dbReference type="Pfam" id="PF13807"/>
    </source>
</evidence>
<feature type="domain" description="Tyrosine-protein kinase G-rich" evidence="3">
    <location>
        <begin position="383"/>
        <end position="455"/>
    </location>
</feature>
<keyword evidence="4" id="KW-0808">Transferase</keyword>
<dbReference type="Pfam" id="PF13807">
    <property type="entry name" value="GNVR"/>
    <property type="match status" value="1"/>
</dbReference>
<feature type="coiled-coil region" evidence="1">
    <location>
        <begin position="205"/>
        <end position="232"/>
    </location>
</feature>
<dbReference type="GO" id="GO:0005886">
    <property type="term" value="C:plasma membrane"/>
    <property type="evidence" value="ECO:0007669"/>
    <property type="project" value="TreeGrafter"/>
</dbReference>
<dbReference type="GO" id="GO:0004713">
    <property type="term" value="F:protein tyrosine kinase activity"/>
    <property type="evidence" value="ECO:0007669"/>
    <property type="project" value="TreeGrafter"/>
</dbReference>
<feature type="transmembrane region" description="Helical" evidence="2">
    <location>
        <begin position="48"/>
        <end position="70"/>
    </location>
</feature>
<feature type="coiled-coil region" evidence="1">
    <location>
        <begin position="350"/>
        <end position="401"/>
    </location>
</feature>
<sequence length="707" mass="76304">MTRSCEDKPGRPRFDDQLGGLLELWGAPGPRAHFPDPQALWLLMRRNLLRLGVVSVATASVAFMIALLFLTKYSATAVLIVDPRAAKVTRAGGVISNIGGDAVAIESLVQIARSEGFLGELVDELDLTRNPQFSVSGEDAGKARLAVIDKLGARLSIGRRGTTYVIDVTANTTSPEMSARIANAAASKMLKDQSTLRSGASATTAQEIENRLSELRGRVSRAEQAAAELKARLKVTDAGQGSTLLERRIFELNQQLVLANASTAEARAHYDLLRKAGATAGDSLPQSVQSSALGSLRAEYARLSRQSADQLTVLGPRHPAVASLNAQIADVRRQISAEITRMMSAARTAFLEAQEREADLSRQLKATQTESGELGPQMVKLAELEREAKAERGVYEELLNRQRELTQVKDLDPSDIRIASRATPPARPNPGRSALAVGSLFIGLLAGLGHVFLREWMQRTIRTGDQAERLGATATLGFLPMLAPDPRGKTRPFEVPDLTPWLSPLCGGLAPSGESAQGWVILVTSAVRGEGRSTIAINLAACQARGAQRVLLIEADRASHLKRPPRGLIDVLHAGEDLRAAFVEQRADGYTLLPYGGRKLGKQSAGAAMSGVTMRAALKLARAWFDVIVIDGPPALESPHVRFLAREADEALFLIEWDKTDAADVALALERLESRKVSILFNKSDAARLRLYDPEQSRHLESIGRAA</sequence>
<dbReference type="InterPro" id="IPR050445">
    <property type="entry name" value="Bact_polysacc_biosynth/exp"/>
</dbReference>
<keyword evidence="1" id="KW-0175">Coiled coil</keyword>
<dbReference type="InterPro" id="IPR027417">
    <property type="entry name" value="P-loop_NTPase"/>
</dbReference>
<dbReference type="SUPFAM" id="SSF52540">
    <property type="entry name" value="P-loop containing nucleoside triphosphate hydrolases"/>
    <property type="match status" value="1"/>
</dbReference>
<organism evidence="4">
    <name type="scientific">freshwater sediment metagenome</name>
    <dbReference type="NCBI Taxonomy" id="556182"/>
    <lineage>
        <taxon>unclassified sequences</taxon>
        <taxon>metagenomes</taxon>
        <taxon>ecological metagenomes</taxon>
    </lineage>
</organism>